<proteinExistence type="predicted"/>
<accession>A0A285TVK8</accession>
<dbReference type="SUPFAM" id="SSF52540">
    <property type="entry name" value="P-loop containing nucleoside triphosphate hydrolases"/>
    <property type="match status" value="1"/>
</dbReference>
<dbReference type="GO" id="GO:0005524">
    <property type="term" value="F:ATP binding"/>
    <property type="evidence" value="ECO:0007669"/>
    <property type="project" value="InterPro"/>
</dbReference>
<dbReference type="Gene3D" id="3.40.50.300">
    <property type="entry name" value="P-loop containing nucleotide triphosphate hydrolases"/>
    <property type="match status" value="1"/>
</dbReference>
<protein>
    <submittedName>
        <fullName evidence="2">AAA domain-containing protein, putative AbiEii toxin, Type IV TA system</fullName>
    </submittedName>
</protein>
<name>A0A285TVK8_9PROT</name>
<dbReference type="EMBL" id="OBMM01000006">
    <property type="protein sequence ID" value="SOC28126.1"/>
    <property type="molecule type" value="Genomic_DNA"/>
</dbReference>
<dbReference type="GO" id="GO:0016887">
    <property type="term" value="F:ATP hydrolysis activity"/>
    <property type="evidence" value="ECO:0007669"/>
    <property type="project" value="InterPro"/>
</dbReference>
<dbReference type="PANTHER" id="PTHR43581:SF2">
    <property type="entry name" value="EXCINUCLEASE ATPASE SUBUNIT"/>
    <property type="match status" value="1"/>
</dbReference>
<dbReference type="InterPro" id="IPR051396">
    <property type="entry name" value="Bact_Antivir_Def_Nuclease"/>
</dbReference>
<dbReference type="AlphaFoldDB" id="A0A285TVK8"/>
<dbReference type="InterPro" id="IPR027417">
    <property type="entry name" value="P-loop_NTPase"/>
</dbReference>
<evidence type="ECO:0000313" key="3">
    <source>
        <dbReference type="Proteomes" id="UP000219068"/>
    </source>
</evidence>
<dbReference type="InterPro" id="IPR003959">
    <property type="entry name" value="ATPase_AAA_core"/>
</dbReference>
<dbReference type="Pfam" id="PF13304">
    <property type="entry name" value="AAA_21"/>
    <property type="match status" value="1"/>
</dbReference>
<dbReference type="Proteomes" id="UP000219068">
    <property type="component" value="Unassembled WGS sequence"/>
</dbReference>
<reference evidence="2 3" key="1">
    <citation type="submission" date="2017-08" db="EMBL/GenBank/DDBJ databases">
        <authorList>
            <person name="de Groot N.N."/>
        </authorList>
    </citation>
    <scope>NUCLEOTIDE SEQUENCE [LARGE SCALE GENOMIC DNA]</scope>
    <source>
        <strain evidence="2 3">USBA 78</strain>
    </source>
</reference>
<evidence type="ECO:0000259" key="1">
    <source>
        <dbReference type="Pfam" id="PF13304"/>
    </source>
</evidence>
<organism evidence="2 3">
    <name type="scientific">Thalassospira xiamenensis</name>
    <dbReference type="NCBI Taxonomy" id="220697"/>
    <lineage>
        <taxon>Bacteria</taxon>
        <taxon>Pseudomonadati</taxon>
        <taxon>Pseudomonadota</taxon>
        <taxon>Alphaproteobacteria</taxon>
        <taxon>Rhodospirillales</taxon>
        <taxon>Thalassospiraceae</taxon>
        <taxon>Thalassospira</taxon>
    </lineage>
</organism>
<sequence>MKIVYAARDAGRSNAPSKLGENVIELLKDRWDDYSCETLFKTSCNINGEEIYLGSIRIQIKDKTITWKHLDALIADGWNGEFPIPDTEYISVPSEITFYQQLSSSLSIADAIDIAERLRDASYLVRIKVDQSALNLTKSRVFNDSLQRSRGSVKSFLDGWLVFKSKDIEVSNLGFKFHAYNNELKDITFKFEETSILPHEINVVIGSNGSGKSQLLHQIVKAWLGENQKTNEKYSFHEPPNISQVVVVSYSPFEMFPVDLFGLHNSDENIYKYFGMRERSVSQKPGALSRNIRLTHQAPKKSSVISLLNCLEDDSKYGTISEWSNKTSTVEEVISTAFDFDFAAVNIPNTCQIDDVELHSYHKEAMFDVEISGEKKRFVRISKNTTDELNLIKLREHTIKSDGVTFFKNGKPVELSSGQKLFSYIVVNVLGAIRRNSLLLIDEPELFLHPNLEIQFIDMLKQILSSFSSKAIIATHSLVTVREIPKNCVHVFTRTDDGLEINNPPFQTFSGDIQRISSYVFGDKSISKPYKHWIKKQIKNNSDIDSLLEQLKGELNEELIIQLEAERGD</sequence>
<dbReference type="RefSeq" id="WP_097053054.1">
    <property type="nucleotide sequence ID" value="NZ_OBMM01000006.1"/>
</dbReference>
<feature type="domain" description="ATPase AAA-type core" evidence="1">
    <location>
        <begin position="201"/>
        <end position="481"/>
    </location>
</feature>
<evidence type="ECO:0000313" key="2">
    <source>
        <dbReference type="EMBL" id="SOC28126.1"/>
    </source>
</evidence>
<gene>
    <name evidence="2" type="ORF">SAMN05428964_106114</name>
</gene>
<dbReference type="PANTHER" id="PTHR43581">
    <property type="entry name" value="ATP/GTP PHOSPHATASE"/>
    <property type="match status" value="1"/>
</dbReference>